<dbReference type="EMBL" id="PFAR01000044">
    <property type="protein sequence ID" value="PIR92909.1"/>
    <property type="molecule type" value="Genomic_DNA"/>
</dbReference>
<comment type="caution">
    <text evidence="2">The sequence shown here is derived from an EMBL/GenBank/DDBJ whole genome shotgun (WGS) entry which is preliminary data.</text>
</comment>
<dbReference type="AlphaFoldDB" id="A0A2H0V3A8"/>
<feature type="signal peptide" evidence="1">
    <location>
        <begin position="1"/>
        <end position="26"/>
    </location>
</feature>
<name>A0A2H0V3A8_9BACT</name>
<proteinExistence type="predicted"/>
<sequence>MKTRSSVFFTIFVMLVSFLFVGSGFAATSAGPVYGGGGGSYEPTPCSAFFEYLWKARAWKIDVAERPNGFYTGQPAPWAIRSTIEQWQQEGLIDEEFDAGIVQFILDYFGIYPASIGYILSEVGVSFFEFKKSLGLLGDALNPDWMRPLSAPEVEVLLAKAVEILAAKNEVPLLIESESLYLDPRQQNLSAPIQFKWLSGLGSKISGVFGVSGDFLDIEGGLLLQYWENGQYKTILMNTLGNGSLGTMENATFNLATTQLAIGSVFNNALIHPATEYSVKITFYGEVEWYGAKRVVSQTIPVTYRLLRYAVVDVNGSELSVTSSADAVIIGGNFTVNTTEVTDSQSGTVHRIIDAEVSVNGESYNLAARLVWKQEEQAMYAFNFGRVPVLYPGQETKVKIVGPVCSSPYLEIQSLGEDRLNVEHIYGNAGAGGGGGGGGGSN</sequence>
<accession>A0A2H0V3A8</accession>
<evidence type="ECO:0000256" key="1">
    <source>
        <dbReference type="SAM" id="SignalP"/>
    </source>
</evidence>
<keyword evidence="1" id="KW-0732">Signal</keyword>
<reference evidence="3" key="1">
    <citation type="submission" date="2017-09" db="EMBL/GenBank/DDBJ databases">
        <title>Depth-based differentiation of microbial function through sediment-hosted aquifers and enrichment of novel symbionts in the deep terrestrial subsurface.</title>
        <authorList>
            <person name="Probst A.J."/>
            <person name="Ladd B."/>
            <person name="Jarett J.K."/>
            <person name="Geller-Mcgrath D.E."/>
            <person name="Sieber C.M.K."/>
            <person name="Emerson J.B."/>
            <person name="Anantharaman K."/>
            <person name="Thomas B.C."/>
            <person name="Malmstrom R."/>
            <person name="Stieglmeier M."/>
            <person name="Klingl A."/>
            <person name="Woyke T."/>
            <person name="Ryan C.M."/>
            <person name="Banfield J.F."/>
        </authorList>
    </citation>
    <scope>NUCLEOTIDE SEQUENCE [LARGE SCALE GENOMIC DNA]</scope>
</reference>
<evidence type="ECO:0000313" key="2">
    <source>
        <dbReference type="EMBL" id="PIR92909.1"/>
    </source>
</evidence>
<feature type="chain" id="PRO_5013883810" description="SLH domain-containing protein" evidence="1">
    <location>
        <begin position="27"/>
        <end position="442"/>
    </location>
</feature>
<dbReference type="Proteomes" id="UP000228626">
    <property type="component" value="Unassembled WGS sequence"/>
</dbReference>
<organism evidence="2 3">
    <name type="scientific">Candidatus Falkowbacteria bacterium CG10_big_fil_rev_8_21_14_0_10_43_10</name>
    <dbReference type="NCBI Taxonomy" id="1974567"/>
    <lineage>
        <taxon>Bacteria</taxon>
        <taxon>Candidatus Falkowiibacteriota</taxon>
    </lineage>
</organism>
<evidence type="ECO:0000313" key="3">
    <source>
        <dbReference type="Proteomes" id="UP000228626"/>
    </source>
</evidence>
<gene>
    <name evidence="2" type="ORF">COT99_03635</name>
</gene>
<evidence type="ECO:0008006" key="4">
    <source>
        <dbReference type="Google" id="ProtNLM"/>
    </source>
</evidence>
<protein>
    <recommendedName>
        <fullName evidence="4">SLH domain-containing protein</fullName>
    </recommendedName>
</protein>